<evidence type="ECO:0000313" key="3">
    <source>
        <dbReference type="Proteomes" id="UP001205920"/>
    </source>
</evidence>
<dbReference type="Gene3D" id="3.30.565.60">
    <property type="match status" value="1"/>
</dbReference>
<dbReference type="InterPro" id="IPR036388">
    <property type="entry name" value="WH-like_DNA-bd_sf"/>
</dbReference>
<dbReference type="Pfam" id="PF13749">
    <property type="entry name" value="HATPase_c_4"/>
    <property type="match status" value="1"/>
</dbReference>
<dbReference type="RefSeq" id="WP_252931234.1">
    <property type="nucleotide sequence ID" value="NZ_JAEUWV010000004.1"/>
</dbReference>
<dbReference type="InterPro" id="IPR007421">
    <property type="entry name" value="Schlafen_AlbA_2_dom"/>
</dbReference>
<dbReference type="AlphaFoldDB" id="A0AAW5HSK4"/>
<evidence type="ECO:0000259" key="1">
    <source>
        <dbReference type="Pfam" id="PF04326"/>
    </source>
</evidence>
<feature type="domain" description="Schlafen AlbA-2" evidence="1">
    <location>
        <begin position="15"/>
        <end position="124"/>
    </location>
</feature>
<dbReference type="PANTHER" id="PTHR30595:SF6">
    <property type="entry name" value="SCHLAFEN ALBA-2 DOMAIN-CONTAINING PROTEIN"/>
    <property type="match status" value="1"/>
</dbReference>
<dbReference type="InterPro" id="IPR038475">
    <property type="entry name" value="RecG_C_sf"/>
</dbReference>
<keyword evidence="3" id="KW-1185">Reference proteome</keyword>
<organism evidence="2 3">
    <name type="scientific">Corynebacterium lipophilum</name>
    <dbReference type="NCBI Taxonomy" id="2804918"/>
    <lineage>
        <taxon>Bacteria</taxon>
        <taxon>Bacillati</taxon>
        <taxon>Actinomycetota</taxon>
        <taxon>Actinomycetes</taxon>
        <taxon>Mycobacteriales</taxon>
        <taxon>Corynebacteriaceae</taxon>
        <taxon>Corynebacterium</taxon>
    </lineage>
</organism>
<evidence type="ECO:0000313" key="2">
    <source>
        <dbReference type="EMBL" id="MCO6394360.1"/>
    </source>
</evidence>
<dbReference type="PANTHER" id="PTHR30595">
    <property type="entry name" value="GLPR-RELATED TRANSCRIPTIONAL REPRESSOR"/>
    <property type="match status" value="1"/>
</dbReference>
<dbReference type="Pfam" id="PF13412">
    <property type="entry name" value="HTH_24"/>
    <property type="match status" value="1"/>
</dbReference>
<gene>
    <name evidence="2" type="ORF">JMN37_05115</name>
</gene>
<dbReference type="Pfam" id="PF04326">
    <property type="entry name" value="SLFN_AlbA_2"/>
    <property type="match status" value="1"/>
</dbReference>
<dbReference type="EMBL" id="JAEUWV010000004">
    <property type="protein sequence ID" value="MCO6394360.1"/>
    <property type="molecule type" value="Genomic_DNA"/>
</dbReference>
<name>A0AAW5HSK4_9CORY</name>
<sequence length="460" mass="51121">MNTAVKVDELLTRPEDQWFERKSFRIKPKDLAKAIIAFANAEGGVIAVGITDRQFDGLPSARQDNDLRQSAFDHTDPTVRVEIESLRIDDATSVYLFHILPSERVHYSNSGECFLRIGDETKQLGPDGILELRYLKGEQQFDAIVPPRAEPGDLDMAQVERYAEAIGSASAQDALRARNLVDRVGNPRTAALLLFGKHPQEFFPNAHVRVVQFNDIDRLPGHGQQILYDERFDGTLPEQIQQARTAISKILPKVRRLVGSGLFEEEDLIPPDVWLEGLVNAVIHRSYSMAGDHVRFEIYPDRVEVSSPGRFPGLVDPSKPEAIARFARNPLIARGTAELRIGQELGEGIRRMIAGMRKAGFADPVYRQTSGSVVLTLKAVQRLDESLRADLPRYSTEVLAALQASPHPLSTGQVANALHLSNPPVRRALQALRDAGLVQWNGSGLRDPRATWSAVSPLRY</sequence>
<dbReference type="SUPFAM" id="SSF46785">
    <property type="entry name" value="Winged helix' DNA-binding domain"/>
    <property type="match status" value="1"/>
</dbReference>
<dbReference type="Gene3D" id="1.10.10.10">
    <property type="entry name" value="Winged helix-like DNA-binding domain superfamily/Winged helix DNA-binding domain"/>
    <property type="match status" value="1"/>
</dbReference>
<dbReference type="InterPro" id="IPR038461">
    <property type="entry name" value="Schlafen_AlbA_2_dom_sf"/>
</dbReference>
<comment type="caution">
    <text evidence="2">The sequence shown here is derived from an EMBL/GenBank/DDBJ whole genome shotgun (WGS) entry which is preliminary data.</text>
</comment>
<dbReference type="Gene3D" id="3.30.950.30">
    <property type="entry name" value="Schlafen, AAA domain"/>
    <property type="match status" value="1"/>
</dbReference>
<protein>
    <submittedName>
        <fullName evidence="2">DNA binding domain-containing protein</fullName>
    </submittedName>
</protein>
<dbReference type="InterPro" id="IPR036390">
    <property type="entry name" value="WH_DNA-bd_sf"/>
</dbReference>
<accession>A0AAW5HSK4</accession>
<dbReference type="Proteomes" id="UP001205920">
    <property type="component" value="Unassembled WGS sequence"/>
</dbReference>
<reference evidence="2 3" key="1">
    <citation type="submission" date="2021-01" db="EMBL/GenBank/DDBJ databases">
        <title>Identification and Characterization of Corynebacterium sp.</title>
        <authorList>
            <person name="Luo Q."/>
            <person name="Qu P."/>
            <person name="Chen Q."/>
        </authorList>
    </citation>
    <scope>NUCLEOTIDE SEQUENCE [LARGE SCALE GENOMIC DNA]</scope>
    <source>
        <strain evidence="2 3">MC-18</strain>
    </source>
</reference>
<proteinExistence type="predicted"/>